<feature type="compositionally biased region" description="Basic residues" evidence="1">
    <location>
        <begin position="263"/>
        <end position="275"/>
    </location>
</feature>
<organism evidence="2 3">
    <name type="scientific">Tanacetum coccineum</name>
    <dbReference type="NCBI Taxonomy" id="301880"/>
    <lineage>
        <taxon>Eukaryota</taxon>
        <taxon>Viridiplantae</taxon>
        <taxon>Streptophyta</taxon>
        <taxon>Embryophyta</taxon>
        <taxon>Tracheophyta</taxon>
        <taxon>Spermatophyta</taxon>
        <taxon>Magnoliopsida</taxon>
        <taxon>eudicotyledons</taxon>
        <taxon>Gunneridae</taxon>
        <taxon>Pentapetalae</taxon>
        <taxon>asterids</taxon>
        <taxon>campanulids</taxon>
        <taxon>Asterales</taxon>
        <taxon>Asteraceae</taxon>
        <taxon>Asteroideae</taxon>
        <taxon>Anthemideae</taxon>
        <taxon>Anthemidinae</taxon>
        <taxon>Tanacetum</taxon>
    </lineage>
</organism>
<evidence type="ECO:0000313" key="2">
    <source>
        <dbReference type="EMBL" id="GJS72833.1"/>
    </source>
</evidence>
<reference evidence="2" key="2">
    <citation type="submission" date="2022-01" db="EMBL/GenBank/DDBJ databases">
        <authorList>
            <person name="Yamashiro T."/>
            <person name="Shiraishi A."/>
            <person name="Satake H."/>
            <person name="Nakayama K."/>
        </authorList>
    </citation>
    <scope>NUCLEOTIDE SEQUENCE</scope>
</reference>
<feature type="compositionally biased region" description="Pro residues" evidence="1">
    <location>
        <begin position="469"/>
        <end position="482"/>
    </location>
</feature>
<dbReference type="EMBL" id="BQNB010010108">
    <property type="protein sequence ID" value="GJS72833.1"/>
    <property type="molecule type" value="Genomic_DNA"/>
</dbReference>
<feature type="region of interest" description="Disordered" evidence="1">
    <location>
        <begin position="248"/>
        <end position="389"/>
    </location>
</feature>
<feature type="compositionally biased region" description="Basic and acidic residues" evidence="1">
    <location>
        <begin position="707"/>
        <end position="720"/>
    </location>
</feature>
<feature type="compositionally biased region" description="Acidic residues" evidence="1">
    <location>
        <begin position="347"/>
        <end position="366"/>
    </location>
</feature>
<feature type="compositionally biased region" description="Pro residues" evidence="1">
    <location>
        <begin position="722"/>
        <end position="732"/>
    </location>
</feature>
<feature type="region of interest" description="Disordered" evidence="1">
    <location>
        <begin position="623"/>
        <end position="732"/>
    </location>
</feature>
<name>A0ABQ4Y6S8_9ASTR</name>
<feature type="compositionally biased region" description="Low complexity" evidence="1">
    <location>
        <begin position="661"/>
        <end position="678"/>
    </location>
</feature>
<dbReference type="Proteomes" id="UP001151760">
    <property type="component" value="Unassembled WGS sequence"/>
</dbReference>
<proteinExistence type="predicted"/>
<feature type="compositionally biased region" description="Low complexity" evidence="1">
    <location>
        <begin position="374"/>
        <end position="384"/>
    </location>
</feature>
<evidence type="ECO:0000256" key="1">
    <source>
        <dbReference type="SAM" id="MobiDB-lite"/>
    </source>
</evidence>
<protein>
    <submittedName>
        <fullName evidence="2">Uncharacterized protein</fullName>
    </submittedName>
</protein>
<reference evidence="2" key="1">
    <citation type="journal article" date="2022" name="Int. J. Mol. Sci.">
        <title>Draft Genome of Tanacetum Coccineum: Genomic Comparison of Closely Related Tanacetum-Family Plants.</title>
        <authorList>
            <person name="Yamashiro T."/>
            <person name="Shiraishi A."/>
            <person name="Nakayama K."/>
            <person name="Satake H."/>
        </authorList>
    </citation>
    <scope>NUCLEOTIDE SEQUENCE</scope>
</reference>
<evidence type="ECO:0000313" key="3">
    <source>
        <dbReference type="Proteomes" id="UP001151760"/>
    </source>
</evidence>
<gene>
    <name evidence="2" type="ORF">Tco_0705674</name>
</gene>
<sequence>MGGRVVREGRRARELRKRNVEPTRESEIMRCKVGKLVVEFTPIVGAAMRCIGISSALTDEAVRNGSIKKVEKRGNVREPNKDKNGRDDIKGLGLEMLLLLPDIRLTWKCNGRIPRGLKPKEETFQVVLDALALTPCYPAFLITVDVPEICPRVHGRDFDALPSKEDTISFLRDLAIWKNSGFDKLRLSRAQILWGMYHQKYVDYVELLWEDFTYQIDNKVYKKQEKMRGPPKGCYLFSRTCSLASPSKKESELVPGDEEAIKKGKRLKTPIKKSASKPATGIVIREPPVETKSKRKEKLKGGFSSWKRNRAAVKTLTSNNEQESSDESSKQENESEEQESNLKQDEESNDDDQEEEEFNQENESEDDKMKRNTTKTATETTQEQVVEDAHVTISTVTKKTEVPATSSSRSSDLASKFLNFSDIPHTDAEIVSPFDVPVQHEVPNTQTTTLLPIPVSVITTIPQSLQTFTPPPLVSTPTPPPTTEATNPPTTLPDFASVFRFNDRITALEKEVAEIKKDPLHTQVTSLVDEHLDTRLGETREEFMNFLSESLTARIKEQVKDQLPQILPKEVSNFAPPVIEKLIKESRDEVTLAKVSSQPQSTYEAASTLTEFELKKILLDKMEKNKDKDEDPSVGSDRGLKKRKLSKDAEPTTGPKKKDSTSGSSKGTKSQPKSSGKSVQSEEPVFEVADSDMPQDQEGNLGDNEDEPRNETASRRDWFKKPTPPQEPTDPD</sequence>
<feature type="compositionally biased region" description="Basic and acidic residues" evidence="1">
    <location>
        <begin position="646"/>
        <end position="660"/>
    </location>
</feature>
<accession>A0ABQ4Y6S8</accession>
<comment type="caution">
    <text evidence="2">The sequence shown here is derived from an EMBL/GenBank/DDBJ whole genome shotgun (WGS) entry which is preliminary data.</text>
</comment>
<keyword evidence="3" id="KW-1185">Reference proteome</keyword>
<feature type="region of interest" description="Disordered" evidence="1">
    <location>
        <begin position="469"/>
        <end position="491"/>
    </location>
</feature>